<accession>A0AAU9PJ36</accession>
<evidence type="ECO:0000313" key="1">
    <source>
        <dbReference type="EMBL" id="CAH1450226.1"/>
    </source>
</evidence>
<name>A0AAU9PJ36_9ASTR</name>
<dbReference type="Gene3D" id="1.25.40.790">
    <property type="match status" value="1"/>
</dbReference>
<dbReference type="InterPro" id="IPR040398">
    <property type="entry name" value="Not1"/>
</dbReference>
<dbReference type="PANTHER" id="PTHR13162">
    <property type="entry name" value="CCR4-NOT TRANSCRIPTION COMPLEX"/>
    <property type="match status" value="1"/>
</dbReference>
<sequence>MPPKKKLRQEDFLGANFEDLSVEMTYGMRRKRKDAEEKKTSFNPRPYFKLFIDWLLDLSTLDPVFEGENFQVLTALATSFHALLPLKVPAFRLFS</sequence>
<comment type="caution">
    <text evidence="1">The sequence shown here is derived from an EMBL/GenBank/DDBJ whole genome shotgun (WGS) entry which is preliminary data.</text>
</comment>
<dbReference type="PANTHER" id="PTHR13162:SF8">
    <property type="entry name" value="CCR4-NOT TRANSCRIPTION COMPLEX SUBUNIT 1"/>
    <property type="match status" value="1"/>
</dbReference>
<dbReference type="GO" id="GO:0017148">
    <property type="term" value="P:negative regulation of translation"/>
    <property type="evidence" value="ECO:0007669"/>
    <property type="project" value="InterPro"/>
</dbReference>
<reference evidence="1 2" key="1">
    <citation type="submission" date="2022-01" db="EMBL/GenBank/DDBJ databases">
        <authorList>
            <person name="Xiong W."/>
            <person name="Schranz E."/>
        </authorList>
    </citation>
    <scope>NUCLEOTIDE SEQUENCE [LARGE SCALE GENOMIC DNA]</scope>
</reference>
<gene>
    <name evidence="1" type="ORF">LVIROSA_LOCUS35662</name>
</gene>
<dbReference type="GO" id="GO:0060090">
    <property type="term" value="F:molecular adaptor activity"/>
    <property type="evidence" value="ECO:0007669"/>
    <property type="project" value="TreeGrafter"/>
</dbReference>
<dbReference type="EMBL" id="CAKMRJ010005634">
    <property type="protein sequence ID" value="CAH1450226.1"/>
    <property type="molecule type" value="Genomic_DNA"/>
</dbReference>
<dbReference type="GO" id="GO:0030015">
    <property type="term" value="C:CCR4-NOT core complex"/>
    <property type="evidence" value="ECO:0007669"/>
    <property type="project" value="InterPro"/>
</dbReference>
<protein>
    <submittedName>
        <fullName evidence="1">Uncharacterized protein</fullName>
    </submittedName>
</protein>
<dbReference type="GO" id="GO:0000288">
    <property type="term" value="P:nuclear-transcribed mRNA catabolic process, deadenylation-dependent decay"/>
    <property type="evidence" value="ECO:0007669"/>
    <property type="project" value="TreeGrafter"/>
</dbReference>
<organism evidence="1 2">
    <name type="scientific">Lactuca virosa</name>
    <dbReference type="NCBI Taxonomy" id="75947"/>
    <lineage>
        <taxon>Eukaryota</taxon>
        <taxon>Viridiplantae</taxon>
        <taxon>Streptophyta</taxon>
        <taxon>Embryophyta</taxon>
        <taxon>Tracheophyta</taxon>
        <taxon>Spermatophyta</taxon>
        <taxon>Magnoliopsida</taxon>
        <taxon>eudicotyledons</taxon>
        <taxon>Gunneridae</taxon>
        <taxon>Pentapetalae</taxon>
        <taxon>asterids</taxon>
        <taxon>campanulids</taxon>
        <taxon>Asterales</taxon>
        <taxon>Asteraceae</taxon>
        <taxon>Cichorioideae</taxon>
        <taxon>Cichorieae</taxon>
        <taxon>Lactucinae</taxon>
        <taxon>Lactuca</taxon>
    </lineage>
</organism>
<evidence type="ECO:0000313" key="2">
    <source>
        <dbReference type="Proteomes" id="UP001157418"/>
    </source>
</evidence>
<dbReference type="AlphaFoldDB" id="A0AAU9PJ36"/>
<keyword evidence="2" id="KW-1185">Reference proteome</keyword>
<dbReference type="GO" id="GO:0000932">
    <property type="term" value="C:P-body"/>
    <property type="evidence" value="ECO:0007669"/>
    <property type="project" value="TreeGrafter"/>
</dbReference>
<proteinExistence type="predicted"/>
<dbReference type="Proteomes" id="UP001157418">
    <property type="component" value="Unassembled WGS sequence"/>
</dbReference>